<sequence length="261" mass="26630">MSPTVVEVAPRGDGATCALAGELVVPRLVRRRGRSVEVALVAGRAMLLPGDDVRLVIRVGAGCELTLVDIGGLVVYGRDGESGACGEESGWHARVDLASGARLAWEGLPTVITDAGALDRSLSVTLDPGASCVMRETLVLGRTGERGGTLRMRTDVSDSDGPILCETLTASGALPVPGILGAHRVMDGILAFGDHSPIETVAGATRLELERGGTLLRYLGAAAHESPLAGVTLGALRRDPGVVAASSEGTTPPVRSLACGA</sequence>
<protein>
    <recommendedName>
        <fullName evidence="4">Urease accessory protein UreD</fullName>
    </recommendedName>
</protein>
<accession>A0A9W6FQ76</accession>
<dbReference type="AlphaFoldDB" id="A0A9W6FQ76"/>
<evidence type="ECO:0000313" key="2">
    <source>
        <dbReference type="EMBL" id="GLI26297.1"/>
    </source>
</evidence>
<dbReference type="GO" id="GO:0016151">
    <property type="term" value="F:nickel cation binding"/>
    <property type="evidence" value="ECO:0007669"/>
    <property type="project" value="InterPro"/>
</dbReference>
<dbReference type="EMBL" id="BSDP01000001">
    <property type="protein sequence ID" value="GLI26297.1"/>
    <property type="molecule type" value="Genomic_DNA"/>
</dbReference>
<dbReference type="RefSeq" id="WP_281882294.1">
    <property type="nucleotide sequence ID" value="NZ_BSDP01000001.1"/>
</dbReference>
<dbReference type="InterPro" id="IPR002669">
    <property type="entry name" value="UreD"/>
</dbReference>
<comment type="caution">
    <text evidence="2">The sequence shown here is derived from an EMBL/GenBank/DDBJ whole genome shotgun (WGS) entry which is preliminary data.</text>
</comment>
<proteinExistence type="predicted"/>
<keyword evidence="1" id="KW-0143">Chaperone</keyword>
<evidence type="ECO:0008006" key="4">
    <source>
        <dbReference type="Google" id="ProtNLM"/>
    </source>
</evidence>
<name>A0A9W6FQ76_9MICO</name>
<dbReference type="Pfam" id="PF01774">
    <property type="entry name" value="UreD"/>
    <property type="match status" value="1"/>
</dbReference>
<dbReference type="Proteomes" id="UP001144396">
    <property type="component" value="Unassembled WGS sequence"/>
</dbReference>
<evidence type="ECO:0000256" key="1">
    <source>
        <dbReference type="ARBA" id="ARBA00023186"/>
    </source>
</evidence>
<reference evidence="2" key="1">
    <citation type="submission" date="2022-12" db="EMBL/GenBank/DDBJ databases">
        <title>Reference genome sequencing for broad-spectrum identification of bacterial and archaeal isolates by mass spectrometry.</title>
        <authorList>
            <person name="Sekiguchi Y."/>
            <person name="Tourlousse D.M."/>
        </authorList>
    </citation>
    <scope>NUCLEOTIDE SEQUENCE</scope>
    <source>
        <strain evidence="2">14</strain>
    </source>
</reference>
<evidence type="ECO:0000313" key="3">
    <source>
        <dbReference type="Proteomes" id="UP001144396"/>
    </source>
</evidence>
<organism evidence="2 3">
    <name type="scientific">Agromyces rhizosphaerae</name>
    <dbReference type="NCBI Taxonomy" id="88374"/>
    <lineage>
        <taxon>Bacteria</taxon>
        <taxon>Bacillati</taxon>
        <taxon>Actinomycetota</taxon>
        <taxon>Actinomycetes</taxon>
        <taxon>Micrococcales</taxon>
        <taxon>Microbacteriaceae</taxon>
        <taxon>Agromyces</taxon>
    </lineage>
</organism>
<gene>
    <name evidence="2" type="ORF">ARHIZOSPH14_05390</name>
</gene>
<keyword evidence="3" id="KW-1185">Reference proteome</keyword>